<proteinExistence type="predicted"/>
<keyword evidence="1" id="KW-1133">Transmembrane helix</keyword>
<feature type="transmembrane region" description="Helical" evidence="1">
    <location>
        <begin position="15"/>
        <end position="33"/>
    </location>
</feature>
<sequence length="35" mass="4177">MCFWEMAVTARVENLRILYFSVFGLYLQTLLYTSP</sequence>
<organism evidence="2">
    <name type="scientific">Anguilla anguilla</name>
    <name type="common">European freshwater eel</name>
    <name type="synonym">Muraena anguilla</name>
    <dbReference type="NCBI Taxonomy" id="7936"/>
    <lineage>
        <taxon>Eukaryota</taxon>
        <taxon>Metazoa</taxon>
        <taxon>Chordata</taxon>
        <taxon>Craniata</taxon>
        <taxon>Vertebrata</taxon>
        <taxon>Euteleostomi</taxon>
        <taxon>Actinopterygii</taxon>
        <taxon>Neopterygii</taxon>
        <taxon>Teleostei</taxon>
        <taxon>Anguilliformes</taxon>
        <taxon>Anguillidae</taxon>
        <taxon>Anguilla</taxon>
    </lineage>
</organism>
<evidence type="ECO:0000313" key="2">
    <source>
        <dbReference type="EMBL" id="JAH19363.1"/>
    </source>
</evidence>
<dbReference type="AlphaFoldDB" id="A0A0E9QTF1"/>
<keyword evidence="1" id="KW-0472">Membrane</keyword>
<dbReference type="EMBL" id="GBXM01089214">
    <property type="protein sequence ID" value="JAH19363.1"/>
    <property type="molecule type" value="Transcribed_RNA"/>
</dbReference>
<keyword evidence="1" id="KW-0812">Transmembrane</keyword>
<name>A0A0E9QTF1_ANGAN</name>
<evidence type="ECO:0000256" key="1">
    <source>
        <dbReference type="SAM" id="Phobius"/>
    </source>
</evidence>
<reference evidence="2" key="1">
    <citation type="submission" date="2014-11" db="EMBL/GenBank/DDBJ databases">
        <authorList>
            <person name="Amaro Gonzalez C."/>
        </authorList>
    </citation>
    <scope>NUCLEOTIDE SEQUENCE</scope>
</reference>
<protein>
    <submittedName>
        <fullName evidence="2">Uncharacterized protein</fullName>
    </submittedName>
</protein>
<reference evidence="2" key="2">
    <citation type="journal article" date="2015" name="Fish Shellfish Immunol.">
        <title>Early steps in the European eel (Anguilla anguilla)-Vibrio vulnificus interaction in the gills: Role of the RtxA13 toxin.</title>
        <authorList>
            <person name="Callol A."/>
            <person name="Pajuelo D."/>
            <person name="Ebbesson L."/>
            <person name="Teles M."/>
            <person name="MacKenzie S."/>
            <person name="Amaro C."/>
        </authorList>
    </citation>
    <scope>NUCLEOTIDE SEQUENCE</scope>
</reference>
<accession>A0A0E9QTF1</accession>